<evidence type="ECO:0000256" key="7">
    <source>
        <dbReference type="ARBA" id="ARBA00023065"/>
    </source>
</evidence>
<gene>
    <name evidence="11" type="ORF">GCK32_016730</name>
</gene>
<keyword evidence="7" id="KW-0406">Ion transport</keyword>
<sequence length="166" mass="18218">ALGSSAPEILLSIIEIVGHGFRSGELGPGTIVGSAAFNLFCITAICVMAIASPGVKRIQMFNVFIITAFFGTFAYVWLLVILILISPDVVEVWEAAVTLLFFVILVIVAYCADVQIWNRKKANLEDELERSDEKKPSENLDVNIKRYASQLSLQPDGTSSIMECNF</sequence>
<feature type="non-terminal residue" evidence="11">
    <location>
        <position position="1"/>
    </location>
</feature>
<dbReference type="EMBL" id="WIXE01024076">
    <property type="protein sequence ID" value="KAK5965931.1"/>
    <property type="molecule type" value="Genomic_DNA"/>
</dbReference>
<keyword evidence="4" id="KW-0106">Calcium</keyword>
<protein>
    <submittedName>
        <fullName evidence="11">Sodium/calcium exchanger protein</fullName>
    </submittedName>
</protein>
<dbReference type="GO" id="GO:0098703">
    <property type="term" value="P:calcium ion import across plasma membrane"/>
    <property type="evidence" value="ECO:0007669"/>
    <property type="project" value="TreeGrafter"/>
</dbReference>
<feature type="non-terminal residue" evidence="11">
    <location>
        <position position="166"/>
    </location>
</feature>
<reference evidence="11 12" key="1">
    <citation type="submission" date="2019-10" db="EMBL/GenBank/DDBJ databases">
        <title>Assembly and Annotation for the nematode Trichostrongylus colubriformis.</title>
        <authorList>
            <person name="Martin J."/>
        </authorList>
    </citation>
    <scope>NUCLEOTIDE SEQUENCE [LARGE SCALE GENOMIC DNA]</scope>
    <source>
        <strain evidence="11">G859</strain>
        <tissue evidence="11">Whole worm</tissue>
    </source>
</reference>
<dbReference type="InterPro" id="IPR051171">
    <property type="entry name" value="CaCA"/>
</dbReference>
<keyword evidence="6 9" id="KW-1133">Transmembrane helix</keyword>
<feature type="transmembrane region" description="Helical" evidence="9">
    <location>
        <begin position="92"/>
        <end position="112"/>
    </location>
</feature>
<dbReference type="Gene3D" id="1.20.1420.30">
    <property type="entry name" value="NCX, central ion-binding region"/>
    <property type="match status" value="1"/>
</dbReference>
<evidence type="ECO:0000256" key="8">
    <source>
        <dbReference type="ARBA" id="ARBA00023136"/>
    </source>
</evidence>
<feature type="transmembrane region" description="Helical" evidence="9">
    <location>
        <begin position="63"/>
        <end position="86"/>
    </location>
</feature>
<evidence type="ECO:0000313" key="11">
    <source>
        <dbReference type="EMBL" id="KAK5965931.1"/>
    </source>
</evidence>
<accession>A0AAN8EQE4</accession>
<evidence type="ECO:0000256" key="6">
    <source>
        <dbReference type="ARBA" id="ARBA00022989"/>
    </source>
</evidence>
<dbReference type="GO" id="GO:0030424">
    <property type="term" value="C:axon"/>
    <property type="evidence" value="ECO:0007669"/>
    <property type="project" value="TreeGrafter"/>
</dbReference>
<evidence type="ECO:0000256" key="5">
    <source>
        <dbReference type="ARBA" id="ARBA00022692"/>
    </source>
</evidence>
<proteinExistence type="predicted"/>
<dbReference type="PANTHER" id="PTHR11878">
    <property type="entry name" value="SODIUM/CALCIUM EXCHANGER"/>
    <property type="match status" value="1"/>
</dbReference>
<comment type="caution">
    <text evidence="11">The sequence shown here is derived from an EMBL/GenBank/DDBJ whole genome shotgun (WGS) entry which is preliminary data.</text>
</comment>
<keyword evidence="4" id="KW-0109">Calcium transport</keyword>
<evidence type="ECO:0000256" key="1">
    <source>
        <dbReference type="ARBA" id="ARBA00004127"/>
    </source>
</evidence>
<feature type="transmembrane region" description="Helical" evidence="9">
    <location>
        <begin position="31"/>
        <end position="51"/>
    </location>
</feature>
<evidence type="ECO:0000259" key="10">
    <source>
        <dbReference type="Pfam" id="PF01699"/>
    </source>
</evidence>
<dbReference type="AlphaFoldDB" id="A0AAN8EQE4"/>
<dbReference type="Proteomes" id="UP001331761">
    <property type="component" value="Unassembled WGS sequence"/>
</dbReference>
<organism evidence="11 12">
    <name type="scientific">Trichostrongylus colubriformis</name>
    <name type="common">Black scour worm</name>
    <dbReference type="NCBI Taxonomy" id="6319"/>
    <lineage>
        <taxon>Eukaryota</taxon>
        <taxon>Metazoa</taxon>
        <taxon>Ecdysozoa</taxon>
        <taxon>Nematoda</taxon>
        <taxon>Chromadorea</taxon>
        <taxon>Rhabditida</taxon>
        <taxon>Rhabditina</taxon>
        <taxon>Rhabditomorpha</taxon>
        <taxon>Strongyloidea</taxon>
        <taxon>Trichostrongylidae</taxon>
        <taxon>Trichostrongylus</taxon>
    </lineage>
</organism>
<dbReference type="GO" id="GO:0005432">
    <property type="term" value="F:calcium:sodium antiporter activity"/>
    <property type="evidence" value="ECO:0007669"/>
    <property type="project" value="TreeGrafter"/>
</dbReference>
<dbReference type="Pfam" id="PF01699">
    <property type="entry name" value="Na_Ca_ex"/>
    <property type="match status" value="1"/>
</dbReference>
<dbReference type="InterPro" id="IPR044880">
    <property type="entry name" value="NCX_ion-bd_dom_sf"/>
</dbReference>
<feature type="domain" description="Sodium/calcium exchanger membrane region" evidence="10">
    <location>
        <begin position="1"/>
        <end position="110"/>
    </location>
</feature>
<dbReference type="InterPro" id="IPR004837">
    <property type="entry name" value="NaCa_Exmemb"/>
</dbReference>
<keyword evidence="5 9" id="KW-0812">Transmembrane</keyword>
<comment type="subcellular location">
    <subcellularLocation>
        <location evidence="1">Endomembrane system</location>
        <topology evidence="1">Multi-pass membrane protein</topology>
    </subcellularLocation>
</comment>
<keyword evidence="12" id="KW-1185">Reference proteome</keyword>
<dbReference type="GO" id="GO:0042383">
    <property type="term" value="C:sarcolemma"/>
    <property type="evidence" value="ECO:0007669"/>
    <property type="project" value="TreeGrafter"/>
</dbReference>
<dbReference type="GO" id="GO:0098794">
    <property type="term" value="C:postsynapse"/>
    <property type="evidence" value="ECO:0007669"/>
    <property type="project" value="TreeGrafter"/>
</dbReference>
<evidence type="ECO:0000256" key="9">
    <source>
        <dbReference type="SAM" id="Phobius"/>
    </source>
</evidence>
<evidence type="ECO:0000256" key="3">
    <source>
        <dbReference type="ARBA" id="ARBA00022449"/>
    </source>
</evidence>
<keyword evidence="8 9" id="KW-0472">Membrane</keyword>
<keyword evidence="2" id="KW-0813">Transport</keyword>
<name>A0AAN8EQE4_TRICO</name>
<keyword evidence="3" id="KW-0050">Antiport</keyword>
<evidence type="ECO:0000256" key="4">
    <source>
        <dbReference type="ARBA" id="ARBA00022568"/>
    </source>
</evidence>
<dbReference type="GO" id="GO:0012505">
    <property type="term" value="C:endomembrane system"/>
    <property type="evidence" value="ECO:0007669"/>
    <property type="project" value="UniProtKB-SubCell"/>
</dbReference>
<evidence type="ECO:0000313" key="12">
    <source>
        <dbReference type="Proteomes" id="UP001331761"/>
    </source>
</evidence>
<dbReference type="PANTHER" id="PTHR11878:SF76">
    <property type="entry name" value="CALX-BETA DOMAIN-CONTAINING PROTEIN"/>
    <property type="match status" value="1"/>
</dbReference>
<evidence type="ECO:0000256" key="2">
    <source>
        <dbReference type="ARBA" id="ARBA00022448"/>
    </source>
</evidence>